<feature type="domain" description="HTH marR-type" evidence="4">
    <location>
        <begin position="5"/>
        <end position="137"/>
    </location>
</feature>
<proteinExistence type="predicted"/>
<dbReference type="SUPFAM" id="SSF46785">
    <property type="entry name" value="Winged helix' DNA-binding domain"/>
    <property type="match status" value="1"/>
</dbReference>
<dbReference type="SMART" id="SM00347">
    <property type="entry name" value="HTH_MARR"/>
    <property type="match status" value="1"/>
</dbReference>
<gene>
    <name evidence="5" type="ORF">J7302_20565</name>
</gene>
<evidence type="ECO:0000256" key="1">
    <source>
        <dbReference type="ARBA" id="ARBA00023015"/>
    </source>
</evidence>
<dbReference type="InterPro" id="IPR000835">
    <property type="entry name" value="HTH_MarR-typ"/>
</dbReference>
<evidence type="ECO:0000259" key="4">
    <source>
        <dbReference type="PROSITE" id="PS50995"/>
    </source>
</evidence>
<evidence type="ECO:0000256" key="2">
    <source>
        <dbReference type="ARBA" id="ARBA00023125"/>
    </source>
</evidence>
<organism evidence="5 6">
    <name type="scientific">Metapseudomonas boanensis</name>
    <dbReference type="NCBI Taxonomy" id="2822138"/>
    <lineage>
        <taxon>Bacteria</taxon>
        <taxon>Pseudomonadati</taxon>
        <taxon>Pseudomonadota</taxon>
        <taxon>Gammaproteobacteria</taxon>
        <taxon>Pseudomonadales</taxon>
        <taxon>Pseudomonadaceae</taxon>
        <taxon>Metapseudomonas</taxon>
    </lineage>
</organism>
<dbReference type="Gene3D" id="1.10.10.10">
    <property type="entry name" value="Winged helix-like DNA-binding domain superfamily/Winged helix DNA-binding domain"/>
    <property type="match status" value="1"/>
</dbReference>
<dbReference type="PRINTS" id="PR00598">
    <property type="entry name" value="HTHMARR"/>
</dbReference>
<keyword evidence="3" id="KW-0804">Transcription</keyword>
<evidence type="ECO:0000256" key="3">
    <source>
        <dbReference type="ARBA" id="ARBA00023163"/>
    </source>
</evidence>
<comment type="caution">
    <text evidence="5">The sequence shown here is derived from an EMBL/GenBank/DDBJ whole genome shotgun (WGS) entry which is preliminary data.</text>
</comment>
<keyword evidence="2" id="KW-0238">DNA-binding</keyword>
<protein>
    <submittedName>
        <fullName evidence="5">MarR family transcriptional regulator</fullName>
    </submittedName>
</protein>
<dbReference type="PROSITE" id="PS50995">
    <property type="entry name" value="HTH_MARR_2"/>
    <property type="match status" value="1"/>
</dbReference>
<dbReference type="PANTHER" id="PTHR42756">
    <property type="entry name" value="TRANSCRIPTIONAL REGULATOR, MARR"/>
    <property type="match status" value="1"/>
</dbReference>
<dbReference type="Proteomes" id="UP001519667">
    <property type="component" value="Unassembled WGS sequence"/>
</dbReference>
<dbReference type="InterPro" id="IPR036388">
    <property type="entry name" value="WH-like_DNA-bd_sf"/>
</dbReference>
<dbReference type="Pfam" id="PF01047">
    <property type="entry name" value="MarR"/>
    <property type="match status" value="1"/>
</dbReference>
<keyword evidence="1" id="KW-0805">Transcription regulation</keyword>
<sequence length="142" mass="16144">MSSRDESLGFLIADVSRLMRRTFEEHLVDSALTLSQARALVHVARNEGCRQIELADRLEVKPITLARLIDQLEQFGLVERRPDPEDRRAYRLFLLPKAKQELRAIEKVSAITHGIALHDLSEQEAAALTSALRKMRSNLSSR</sequence>
<name>A0ABS5XLD1_9GAMM</name>
<dbReference type="PANTHER" id="PTHR42756:SF1">
    <property type="entry name" value="TRANSCRIPTIONAL REPRESSOR OF EMRAB OPERON"/>
    <property type="match status" value="1"/>
</dbReference>
<reference evidence="5 6" key="1">
    <citation type="submission" date="2021-04" db="EMBL/GenBank/DDBJ databases">
        <title>Pseudomonas boanensis sp. nov., a bacterium isolated from river water used for household purposes in Boane District, Mozambique.</title>
        <authorList>
            <person name="Nicklasson M."/>
            <person name="Martin-Rodriguez A.J."/>
            <person name="Thorell K."/>
            <person name="Neves L."/>
            <person name="Mussagy A."/>
            <person name="Rydberg H.A."/>
            <person name="Hernroth B."/>
            <person name="Svensson-Stadler L."/>
            <person name="Sjoling A."/>
        </authorList>
    </citation>
    <scope>NUCLEOTIDE SEQUENCE [LARGE SCALE GENOMIC DNA]</scope>
    <source>
        <strain evidence="5 6">DB1</strain>
    </source>
</reference>
<dbReference type="InterPro" id="IPR036390">
    <property type="entry name" value="WH_DNA-bd_sf"/>
</dbReference>
<accession>A0ABS5XLD1</accession>
<keyword evidence="6" id="KW-1185">Reference proteome</keyword>
<dbReference type="EMBL" id="JAGTIS010000013">
    <property type="protein sequence ID" value="MBT8768508.1"/>
    <property type="molecule type" value="Genomic_DNA"/>
</dbReference>
<evidence type="ECO:0000313" key="5">
    <source>
        <dbReference type="EMBL" id="MBT8768508.1"/>
    </source>
</evidence>
<dbReference type="RefSeq" id="WP_215378923.1">
    <property type="nucleotide sequence ID" value="NZ_CP113889.1"/>
</dbReference>
<evidence type="ECO:0000313" key="6">
    <source>
        <dbReference type="Proteomes" id="UP001519667"/>
    </source>
</evidence>